<sequence>MVDEPVHNNIHDLLSFINSVSLEEGPCSEAMANEGELMLDDQHTDVEIADNQYPIVLIPSVNFDM</sequence>
<organism evidence="1 2">
    <name type="scientific">Gigaspora margarita</name>
    <dbReference type="NCBI Taxonomy" id="4874"/>
    <lineage>
        <taxon>Eukaryota</taxon>
        <taxon>Fungi</taxon>
        <taxon>Fungi incertae sedis</taxon>
        <taxon>Mucoromycota</taxon>
        <taxon>Glomeromycotina</taxon>
        <taxon>Glomeromycetes</taxon>
        <taxon>Diversisporales</taxon>
        <taxon>Gigasporaceae</taxon>
        <taxon>Gigaspora</taxon>
    </lineage>
</organism>
<dbReference type="EMBL" id="CAJVQB010131124">
    <property type="protein sequence ID" value="CAG8853938.1"/>
    <property type="molecule type" value="Genomic_DNA"/>
</dbReference>
<accession>A0ABN7XF62</accession>
<comment type="caution">
    <text evidence="1">The sequence shown here is derived from an EMBL/GenBank/DDBJ whole genome shotgun (WGS) entry which is preliminary data.</text>
</comment>
<evidence type="ECO:0000313" key="1">
    <source>
        <dbReference type="EMBL" id="CAG8853938.1"/>
    </source>
</evidence>
<gene>
    <name evidence="1" type="ORF">GMARGA_LOCUS42759</name>
</gene>
<proteinExistence type="predicted"/>
<reference evidence="1 2" key="1">
    <citation type="submission" date="2021-06" db="EMBL/GenBank/DDBJ databases">
        <authorList>
            <person name="Kallberg Y."/>
            <person name="Tangrot J."/>
            <person name="Rosling A."/>
        </authorList>
    </citation>
    <scope>NUCLEOTIDE SEQUENCE [LARGE SCALE GENOMIC DNA]</scope>
    <source>
        <strain evidence="1 2">120-4 pot B 10/14</strain>
    </source>
</reference>
<dbReference type="Proteomes" id="UP000789901">
    <property type="component" value="Unassembled WGS sequence"/>
</dbReference>
<evidence type="ECO:0000313" key="2">
    <source>
        <dbReference type="Proteomes" id="UP000789901"/>
    </source>
</evidence>
<feature type="non-terminal residue" evidence="1">
    <location>
        <position position="65"/>
    </location>
</feature>
<keyword evidence="2" id="KW-1185">Reference proteome</keyword>
<feature type="non-terminal residue" evidence="1">
    <location>
        <position position="1"/>
    </location>
</feature>
<name>A0ABN7XF62_GIGMA</name>
<protein>
    <submittedName>
        <fullName evidence="1">45589_t:CDS:1</fullName>
    </submittedName>
</protein>